<evidence type="ECO:0000256" key="2">
    <source>
        <dbReference type="ARBA" id="ARBA00022840"/>
    </source>
</evidence>
<dbReference type="Gene3D" id="3.40.50.300">
    <property type="entry name" value="P-loop containing nucleotide triphosphate hydrolases"/>
    <property type="match status" value="2"/>
</dbReference>
<dbReference type="SUPFAM" id="SSF52540">
    <property type="entry name" value="P-loop containing nucleoside triphosphate hydrolases"/>
    <property type="match status" value="2"/>
</dbReference>
<dbReference type="InterPro" id="IPR027417">
    <property type="entry name" value="P-loop_NTPase"/>
</dbReference>
<evidence type="ECO:0000313" key="6">
    <source>
        <dbReference type="Proteomes" id="UP000516696"/>
    </source>
</evidence>
<organism evidence="4 7">
    <name type="scientific">Enterococcus gallinarum</name>
    <dbReference type="NCBI Taxonomy" id="1353"/>
    <lineage>
        <taxon>Bacteria</taxon>
        <taxon>Bacillati</taxon>
        <taxon>Bacillota</taxon>
        <taxon>Bacilli</taxon>
        <taxon>Lactobacillales</taxon>
        <taxon>Enterococcaceae</taxon>
        <taxon>Enterococcus</taxon>
    </lineage>
</organism>
<dbReference type="GO" id="GO:0016887">
    <property type="term" value="F:ATP hydrolysis activity"/>
    <property type="evidence" value="ECO:0007669"/>
    <property type="project" value="InterPro"/>
</dbReference>
<dbReference type="Proteomes" id="UP000516696">
    <property type="component" value="Chromosome"/>
</dbReference>
<feature type="domain" description="ABC transporter" evidence="3">
    <location>
        <begin position="328"/>
        <end position="527"/>
    </location>
</feature>
<sequence>MLIQANKISKNFGGTPLFEQLTFQIDPGEKIGLIGINGSGKTTLLDLLLGTEKNDTGTISRRKSLSIGHLAQEFSPSSETVLTYLQTSSPRLQEISRKMRRCEQQMSDPDADLSKLLDRYGQLQLQFEELGGYLLEDRILASLRGLGIAQLQETSLQALSGGERVKVELARLLLTEHDLLLLDEPTNHLDLASLHWLENYLINTKKAYIVISHDRAFLDKVTTRICEIEDGQLISYPGNYSQYRSLKQARIAELTKNYELKQKECQRLKAMIRRYRQWGNEGDNEDFFRKAKEIEKRLAKITLVKPPLPPKKRIRTVNQSDRTGREVFIAQNIGKVMADRLLFEDSSFSIYRGERLAIIGENGTGKTTLIQLLLGTLALDAGTIKSGSNLQIGYLPQKLSFSNPAMRVLSFAYQFIGNEQSARQQLAQIGFYQDDVSKRIQDLSGGEKIRLYLLKLFHKKINVLLLDEPTNHLDIYAREEIEELIQRFGGTLIAVSHDRYFLKQTFQDMLLIRDQQVMRQPIDWQAL</sequence>
<dbReference type="GO" id="GO:0005524">
    <property type="term" value="F:ATP binding"/>
    <property type="evidence" value="ECO:0007669"/>
    <property type="project" value="UniProtKB-KW"/>
</dbReference>
<dbReference type="PROSITE" id="PS50893">
    <property type="entry name" value="ABC_TRANSPORTER_2"/>
    <property type="match status" value="2"/>
</dbReference>
<dbReference type="Proteomes" id="UP001241571">
    <property type="component" value="Unassembled WGS sequence"/>
</dbReference>
<evidence type="ECO:0000256" key="1">
    <source>
        <dbReference type="ARBA" id="ARBA00022741"/>
    </source>
</evidence>
<evidence type="ECO:0000313" key="7">
    <source>
        <dbReference type="Proteomes" id="UP001241571"/>
    </source>
</evidence>
<dbReference type="PANTHER" id="PTHR42855:SF2">
    <property type="entry name" value="DRUG RESISTANCE ABC TRANSPORTER,ATP-BINDING PROTEIN"/>
    <property type="match status" value="1"/>
</dbReference>
<keyword evidence="2 4" id="KW-0067">ATP-binding</keyword>
<name>A0A2K3QWG9_ENTGA</name>
<dbReference type="InterPro" id="IPR003439">
    <property type="entry name" value="ABC_transporter-like_ATP-bd"/>
</dbReference>
<dbReference type="InterPro" id="IPR003593">
    <property type="entry name" value="AAA+_ATPase"/>
</dbReference>
<protein>
    <submittedName>
        <fullName evidence="4">ABC-F family ATP-binding cassette domain-containing protein</fullName>
    </submittedName>
</protein>
<dbReference type="Pfam" id="PF12848">
    <property type="entry name" value="ABC_tran_Xtn"/>
    <property type="match status" value="1"/>
</dbReference>
<dbReference type="SMART" id="SM00382">
    <property type="entry name" value="AAA"/>
    <property type="match status" value="2"/>
</dbReference>
<dbReference type="RefSeq" id="WP_103300297.1">
    <property type="nucleotide sequence ID" value="NZ_CP050485.1"/>
</dbReference>
<dbReference type="AlphaFoldDB" id="A0A2K3QWG9"/>
<dbReference type="EMBL" id="JASUBT010000012">
    <property type="protein sequence ID" value="MDL4937004.1"/>
    <property type="molecule type" value="Genomic_DNA"/>
</dbReference>
<feature type="domain" description="ABC transporter" evidence="3">
    <location>
        <begin position="3"/>
        <end position="255"/>
    </location>
</feature>
<dbReference type="PROSITE" id="PS00211">
    <property type="entry name" value="ABC_TRANSPORTER_1"/>
    <property type="match status" value="1"/>
</dbReference>
<reference evidence="4 7" key="2">
    <citation type="submission" date="2023-06" db="EMBL/GenBank/DDBJ databases">
        <title>Acute promotion of culturable opportunistic pathogens and persistent increase of antibiotic resistance following antibiotic exposure in mouse gut microbiota.</title>
        <authorList>
            <person name="Li L."/>
            <person name="Wang B."/>
            <person name="Sun Y."/>
            <person name="Wang M."/>
            <person name="Xu H."/>
        </authorList>
    </citation>
    <scope>NUCLEOTIDE SEQUENCE [LARGE SCALE GENOMIC DNA]</scope>
    <source>
        <strain evidence="4 7">CRI2_2</strain>
    </source>
</reference>
<dbReference type="InterPro" id="IPR032781">
    <property type="entry name" value="ABC_tran_Xtn"/>
</dbReference>
<reference evidence="5 6" key="1">
    <citation type="submission" date="2020-03" db="EMBL/GenBank/DDBJ databases">
        <title>Characterization of ganglioside-mimicking enterococci.</title>
        <authorList>
            <person name="Patry R.T."/>
            <person name="Nothaft H."/>
            <person name="Bridger R."/>
            <person name="Shajahan A."/>
            <person name="Huynh S."/>
            <person name="Sanchez S."/>
            <person name="Azadi P."/>
            <person name="Cooper K."/>
            <person name="Miller W.G."/>
            <person name="Parker C.T."/>
            <person name="Wells L."/>
            <person name="Szymanski C.M."/>
        </authorList>
    </citation>
    <scope>NUCLEOTIDE SEQUENCE [LARGE SCALE GENOMIC DNA]</scope>
    <source>
        <strain evidence="5 6">EGM181</strain>
    </source>
</reference>
<proteinExistence type="predicted"/>
<dbReference type="Pfam" id="PF00005">
    <property type="entry name" value="ABC_tran"/>
    <property type="match status" value="2"/>
</dbReference>
<dbReference type="PANTHER" id="PTHR42855">
    <property type="entry name" value="ABC TRANSPORTER ATP-BINDING SUBUNIT"/>
    <property type="match status" value="1"/>
</dbReference>
<accession>A0A2K3QWG9</accession>
<evidence type="ECO:0000313" key="5">
    <source>
        <dbReference type="EMBL" id="QOG26004.1"/>
    </source>
</evidence>
<dbReference type="FunFam" id="3.40.50.300:FF:000011">
    <property type="entry name" value="Putative ABC transporter ATP-binding component"/>
    <property type="match status" value="1"/>
</dbReference>
<dbReference type="EMBL" id="CP050485">
    <property type="protein sequence ID" value="QOG26004.1"/>
    <property type="molecule type" value="Genomic_DNA"/>
</dbReference>
<evidence type="ECO:0000259" key="3">
    <source>
        <dbReference type="PROSITE" id="PS50893"/>
    </source>
</evidence>
<gene>
    <name evidence="5" type="ORF">EGM181_01345</name>
    <name evidence="4" type="ORF">QRX88_14955</name>
</gene>
<dbReference type="InterPro" id="IPR051309">
    <property type="entry name" value="ABCF_ATPase"/>
</dbReference>
<keyword evidence="1" id="KW-0547">Nucleotide-binding</keyword>
<evidence type="ECO:0000313" key="4">
    <source>
        <dbReference type="EMBL" id="MDL4937004.1"/>
    </source>
</evidence>
<dbReference type="InterPro" id="IPR017871">
    <property type="entry name" value="ABC_transporter-like_CS"/>
</dbReference>
<dbReference type="CDD" id="cd03221">
    <property type="entry name" value="ABCF_EF-3"/>
    <property type="match status" value="2"/>
</dbReference>
<dbReference type="NCBIfam" id="NF000355">
    <property type="entry name" value="ribo_prot_ABC_F"/>
    <property type="match status" value="1"/>
</dbReference>